<comment type="caution">
    <text evidence="8">The sequence shown here is derived from an EMBL/GenBank/DDBJ whole genome shotgun (WGS) entry which is preliminary data.</text>
</comment>
<dbReference type="GO" id="GO:0060307">
    <property type="term" value="P:regulation of ventricular cardiac muscle cell membrane repolarization"/>
    <property type="evidence" value="ECO:0007669"/>
    <property type="project" value="TreeGrafter"/>
</dbReference>
<evidence type="ECO:0000313" key="9">
    <source>
        <dbReference type="Proteomes" id="UP001460270"/>
    </source>
</evidence>
<feature type="region of interest" description="Disordered" evidence="6">
    <location>
        <begin position="1"/>
        <end position="24"/>
    </location>
</feature>
<dbReference type="GO" id="GO:0008076">
    <property type="term" value="C:voltage-gated potassium channel complex"/>
    <property type="evidence" value="ECO:0007669"/>
    <property type="project" value="TreeGrafter"/>
</dbReference>
<protein>
    <recommendedName>
        <fullName evidence="10">Potassium voltage-gated channel subfamily E member 4</fullName>
    </recommendedName>
</protein>
<organism evidence="8 9">
    <name type="scientific">Mugilogobius chulae</name>
    <name type="common">yellowstripe goby</name>
    <dbReference type="NCBI Taxonomy" id="88201"/>
    <lineage>
        <taxon>Eukaryota</taxon>
        <taxon>Metazoa</taxon>
        <taxon>Chordata</taxon>
        <taxon>Craniata</taxon>
        <taxon>Vertebrata</taxon>
        <taxon>Euteleostomi</taxon>
        <taxon>Actinopterygii</taxon>
        <taxon>Neopterygii</taxon>
        <taxon>Teleostei</taxon>
        <taxon>Neoteleostei</taxon>
        <taxon>Acanthomorphata</taxon>
        <taxon>Gobiaria</taxon>
        <taxon>Gobiiformes</taxon>
        <taxon>Gobioidei</taxon>
        <taxon>Gobiidae</taxon>
        <taxon>Gobionellinae</taxon>
        <taxon>Mugilogobius</taxon>
    </lineage>
</organism>
<dbReference type="InterPro" id="IPR000369">
    <property type="entry name" value="K_chnl_KCNE"/>
</dbReference>
<feature type="transmembrane region" description="Helical" evidence="7">
    <location>
        <begin position="29"/>
        <end position="51"/>
    </location>
</feature>
<reference evidence="9" key="1">
    <citation type="submission" date="2024-04" db="EMBL/GenBank/DDBJ databases">
        <title>Salinicola lusitanus LLJ914,a marine bacterium isolated from the Okinawa Trough.</title>
        <authorList>
            <person name="Li J."/>
        </authorList>
    </citation>
    <scope>NUCLEOTIDE SEQUENCE [LARGE SCALE GENOMIC DNA]</scope>
</reference>
<dbReference type="PANTHER" id="PTHR15282">
    <property type="entry name" value="POTASSIUM VOLTAGE-GATED CHANNEL SUBFAMILY E MEMBER 1, 3"/>
    <property type="match status" value="1"/>
</dbReference>
<evidence type="ECO:0000256" key="4">
    <source>
        <dbReference type="ARBA" id="ARBA00022989"/>
    </source>
</evidence>
<comment type="similarity">
    <text evidence="2">Belongs to the potassium channel KCNE family.</text>
</comment>
<sequence>MENSTSAPSQLLQLNSAPSQHRPTSNGNASLYILIVLSFYGFFLCAVLVGYCRSKRKEQKRTNVFTKLVHDKEKQAWGALPKKHSLNSTGLSVLTLPFCSNHSGHVERLGVQGMFPSPLACAMCTEQSSVSSLCSTVDTRVTIEEEQDSSTEDADDSG</sequence>
<dbReference type="GO" id="GO:0097623">
    <property type="term" value="P:potassium ion export across plasma membrane"/>
    <property type="evidence" value="ECO:0007669"/>
    <property type="project" value="TreeGrafter"/>
</dbReference>
<dbReference type="Pfam" id="PF02060">
    <property type="entry name" value="ISK_Channel"/>
    <property type="match status" value="1"/>
</dbReference>
<evidence type="ECO:0000256" key="3">
    <source>
        <dbReference type="ARBA" id="ARBA00022692"/>
    </source>
</evidence>
<name>A0AAW0MQT2_9GOBI</name>
<dbReference type="PANTHER" id="PTHR15282:SF9">
    <property type="entry name" value="POTASSIUM VOLTAGE-GATED CHANNEL SUBFAMILY E MEMBER 4"/>
    <property type="match status" value="1"/>
</dbReference>
<dbReference type="Proteomes" id="UP001460270">
    <property type="component" value="Unassembled WGS sequence"/>
</dbReference>
<evidence type="ECO:0000256" key="6">
    <source>
        <dbReference type="SAM" id="MobiDB-lite"/>
    </source>
</evidence>
<gene>
    <name evidence="8" type="ORF">WMY93_028929</name>
</gene>
<dbReference type="GO" id="GO:0005251">
    <property type="term" value="F:delayed rectifier potassium channel activity"/>
    <property type="evidence" value="ECO:0007669"/>
    <property type="project" value="TreeGrafter"/>
</dbReference>
<evidence type="ECO:0000256" key="5">
    <source>
        <dbReference type="ARBA" id="ARBA00023136"/>
    </source>
</evidence>
<dbReference type="GO" id="GO:0044325">
    <property type="term" value="F:transmembrane transporter binding"/>
    <property type="evidence" value="ECO:0007669"/>
    <property type="project" value="TreeGrafter"/>
</dbReference>
<keyword evidence="9" id="KW-1185">Reference proteome</keyword>
<dbReference type="GO" id="GO:0015459">
    <property type="term" value="F:potassium channel regulator activity"/>
    <property type="evidence" value="ECO:0007669"/>
    <property type="project" value="TreeGrafter"/>
</dbReference>
<keyword evidence="5 7" id="KW-0472">Membrane</keyword>
<comment type="subcellular location">
    <subcellularLocation>
        <location evidence="1">Membrane</location>
        <topology evidence="1">Single-pass membrane protein</topology>
    </subcellularLocation>
</comment>
<dbReference type="EMBL" id="JBBPFD010000021">
    <property type="protein sequence ID" value="KAK7882755.1"/>
    <property type="molecule type" value="Genomic_DNA"/>
</dbReference>
<dbReference type="GO" id="GO:1902282">
    <property type="term" value="F:voltage-gated potassium channel activity involved in ventricular cardiac muscle cell action potential repolarization"/>
    <property type="evidence" value="ECO:0007669"/>
    <property type="project" value="TreeGrafter"/>
</dbReference>
<evidence type="ECO:0000256" key="2">
    <source>
        <dbReference type="ARBA" id="ARBA00005688"/>
    </source>
</evidence>
<accession>A0AAW0MQT2</accession>
<evidence type="ECO:0000313" key="8">
    <source>
        <dbReference type="EMBL" id="KAK7882755.1"/>
    </source>
</evidence>
<evidence type="ECO:0000256" key="1">
    <source>
        <dbReference type="ARBA" id="ARBA00004167"/>
    </source>
</evidence>
<evidence type="ECO:0008006" key="10">
    <source>
        <dbReference type="Google" id="ProtNLM"/>
    </source>
</evidence>
<dbReference type="AlphaFoldDB" id="A0AAW0MQT2"/>
<keyword evidence="4 7" id="KW-1133">Transmembrane helix</keyword>
<evidence type="ECO:0000256" key="7">
    <source>
        <dbReference type="SAM" id="Phobius"/>
    </source>
</evidence>
<proteinExistence type="inferred from homology"/>
<dbReference type="GO" id="GO:0086091">
    <property type="term" value="P:regulation of heart rate by cardiac conduction"/>
    <property type="evidence" value="ECO:0007669"/>
    <property type="project" value="TreeGrafter"/>
</dbReference>
<keyword evidence="3 7" id="KW-0812">Transmembrane</keyword>